<evidence type="ECO:0000256" key="1">
    <source>
        <dbReference type="SAM" id="MobiDB-lite"/>
    </source>
</evidence>
<protein>
    <submittedName>
        <fullName evidence="2">Uncharacterized protein</fullName>
    </submittedName>
</protein>
<reference evidence="3" key="1">
    <citation type="submission" date="2015-02" db="EMBL/GenBank/DDBJ databases">
        <title>Complete Genome Sequencing of Pandoraea vervacti NS15 sp. nov.</title>
        <authorList>
            <person name="Chan K.-G."/>
        </authorList>
    </citation>
    <scope>NUCLEOTIDE SEQUENCE [LARGE SCALE GENOMIC DNA]</scope>
    <source>
        <strain evidence="3">NS15</strain>
    </source>
</reference>
<dbReference type="Proteomes" id="UP000035085">
    <property type="component" value="Chromosome"/>
</dbReference>
<proteinExistence type="predicted"/>
<accession>A0ABM5T0A7</accession>
<gene>
    <name evidence="2" type="ORF">UC34_17590</name>
</gene>
<evidence type="ECO:0000313" key="3">
    <source>
        <dbReference type="Proteomes" id="UP000035085"/>
    </source>
</evidence>
<dbReference type="EMBL" id="CP010897">
    <property type="protein sequence ID" value="AJP58288.1"/>
    <property type="molecule type" value="Genomic_DNA"/>
</dbReference>
<feature type="region of interest" description="Disordered" evidence="1">
    <location>
        <begin position="1"/>
        <end position="35"/>
    </location>
</feature>
<keyword evidence="3" id="KW-1185">Reference proteome</keyword>
<name>A0ABM5T0A7_9BURK</name>
<sequence>MNIKRKAPATKDETKAPTEPAPQADIDQTFVAPKPPDFPDDAPPFNLVKIEKLTEPLQFRGPLYPKMYAGWYFRVYCDGELDQTEHFVTDDDIANNYVAMQLAPDVYVKEDGLHSFTWDCHSDIEFDYSPAAPPTFYTLDTEAPGLPMLGELEFPDDVHENGLSDVRLTELGNVLPGEVPGYYDRLPGDVAVGIVRNLDNEEERTAPHQIKWGESTQPFALEFTRAMLTTLGDGLLTFTYEITDIAGNTSEESEPVTLEVFLRPGIEDLEPPIVPLFDDDDDTAPNIKLIDEADARTPVEVHIPGHAEIETGDVFVVWWGTREQPQVTFTGADGDEDVILQIPIPYGEVSGEWGDAQQDEDGFATIPVTYVVYRANKELGRPAAPHDVVVNLSQAGGVDPDPETPENEALGFPYVHNFGWQDGDRVNHIPDATLEEDHKFYVPFFTVNPDGTPSGIAALKRGDNVIVTYNGTAFDERTVSGPEEIAEQDMEFDLPWQTVKAAGSGIMPIQYSVIRYVGVNLEENVSVSRPADVEVEDSTDIPGGPDGLLPARFDRQHVVWGHVSEELHAPLTVKAYVGMRLDDKVRVHVTANEYDPPTGVDGPPYPRAEWGGDAGLNPHDFYLFELVVTPENLDKDLKFGWPLERAEWTYDYGKARITYTVTRPDGTRARAPADTDQRTDMSGRGKPPEEPAGSRSGRMTYSEAKKAGARNSPERLAALSEFVRQYRSSPGAAERLRQRRMAALKARPVAPPAGRKLTSVEKRLRHIALRPIPKTEQKA</sequence>
<evidence type="ECO:0000313" key="2">
    <source>
        <dbReference type="EMBL" id="AJP58288.1"/>
    </source>
</evidence>
<organism evidence="2 3">
    <name type="scientific">Pandoraea vervacti</name>
    <dbReference type="NCBI Taxonomy" id="656178"/>
    <lineage>
        <taxon>Bacteria</taxon>
        <taxon>Pseudomonadati</taxon>
        <taxon>Pseudomonadota</taxon>
        <taxon>Betaproteobacteria</taxon>
        <taxon>Burkholderiales</taxon>
        <taxon>Burkholderiaceae</taxon>
        <taxon>Pandoraea</taxon>
    </lineage>
</organism>
<feature type="region of interest" description="Disordered" evidence="1">
    <location>
        <begin position="663"/>
        <end position="712"/>
    </location>
</feature>
<dbReference type="RefSeq" id="WP_044456590.1">
    <property type="nucleotide sequence ID" value="NZ_CP010897.2"/>
</dbReference>
<feature type="compositionally biased region" description="Basic and acidic residues" evidence="1">
    <location>
        <begin position="665"/>
        <end position="689"/>
    </location>
</feature>